<name>A0ABQ1TT92_9GAMM</name>
<evidence type="ECO:0000259" key="1">
    <source>
        <dbReference type="Pfam" id="PF14321"/>
    </source>
</evidence>
<organism evidence="2 3">
    <name type="scientific">Pseudoalteromonas gelatinilytica</name>
    <dbReference type="NCBI Taxonomy" id="1703256"/>
    <lineage>
        <taxon>Bacteria</taxon>
        <taxon>Pseudomonadati</taxon>
        <taxon>Pseudomonadota</taxon>
        <taxon>Gammaproteobacteria</taxon>
        <taxon>Alteromonadales</taxon>
        <taxon>Pseudoalteromonadaceae</taxon>
        <taxon>Pseudoalteromonas</taxon>
    </lineage>
</organism>
<protein>
    <recommendedName>
        <fullName evidence="1">DUF4382 domain-containing protein</fullName>
    </recommendedName>
</protein>
<evidence type="ECO:0000313" key="3">
    <source>
        <dbReference type="Proteomes" id="UP000638462"/>
    </source>
</evidence>
<dbReference type="Pfam" id="PF14321">
    <property type="entry name" value="DUF4382"/>
    <property type="match status" value="1"/>
</dbReference>
<proteinExistence type="predicted"/>
<keyword evidence="3" id="KW-1185">Reference proteome</keyword>
<dbReference type="PROSITE" id="PS51257">
    <property type="entry name" value="PROKAR_LIPOPROTEIN"/>
    <property type="match status" value="1"/>
</dbReference>
<feature type="domain" description="DUF4382" evidence="1">
    <location>
        <begin position="36"/>
        <end position="192"/>
    </location>
</feature>
<sequence>MMNFKTTLLSSAVLFALVGCGSDDDKNDTVDPQPQTAQFTLGVSDAPVTGLKAVNVVFDSITLKTQGGEEFTFETREDDDETMPEMVNLLDYTGDDVFSLLEDEEVPAGEYQWIRADVINGDTNDLTMTSHVVYEDDSIAPLVVKRKGNDGIGEIQLDGFTLNQAGNEFVIEFDLKKSLVDPQNSDEIFLKPRGVRLENLAESEDIEGTVSDVLIANCETDNIDIALEDGSFGHAVYLYSSDVEMPMDNYEVNEDETPLDAPLATADVVFDSEDNQYEFELAFIQPGDYQLAYTCAAHIDDVETQDEAFTLYQVKPITVTSGEDLDVSFTVSE</sequence>
<dbReference type="Proteomes" id="UP000638462">
    <property type="component" value="Unassembled WGS sequence"/>
</dbReference>
<gene>
    <name evidence="2" type="ORF">GCM10008027_30100</name>
</gene>
<dbReference type="InterPro" id="IPR025491">
    <property type="entry name" value="DUF4382"/>
</dbReference>
<dbReference type="EMBL" id="BMIT01000012">
    <property type="protein sequence ID" value="GGF03175.1"/>
    <property type="molecule type" value="Genomic_DNA"/>
</dbReference>
<evidence type="ECO:0000313" key="2">
    <source>
        <dbReference type="EMBL" id="GGF03175.1"/>
    </source>
</evidence>
<reference evidence="3" key="1">
    <citation type="journal article" date="2019" name="Int. J. Syst. Evol. Microbiol.">
        <title>The Global Catalogue of Microorganisms (GCM) 10K type strain sequencing project: providing services to taxonomists for standard genome sequencing and annotation.</title>
        <authorList>
            <consortium name="The Broad Institute Genomics Platform"/>
            <consortium name="The Broad Institute Genome Sequencing Center for Infectious Disease"/>
            <person name="Wu L."/>
            <person name="Ma J."/>
        </authorList>
    </citation>
    <scope>NUCLEOTIDE SEQUENCE [LARGE SCALE GENOMIC DNA]</scope>
    <source>
        <strain evidence="3">CGMCC 1.15394</strain>
    </source>
</reference>
<accession>A0ABQ1TT92</accession>
<comment type="caution">
    <text evidence="2">The sequence shown here is derived from an EMBL/GenBank/DDBJ whole genome shotgun (WGS) entry which is preliminary data.</text>
</comment>